<evidence type="ECO:0000256" key="8">
    <source>
        <dbReference type="ARBA" id="ARBA00023235"/>
    </source>
</evidence>
<keyword evidence="6" id="KW-0067">ATP-binding</keyword>
<evidence type="ECO:0000256" key="12">
    <source>
        <dbReference type="ARBA" id="ARBA00044550"/>
    </source>
</evidence>
<dbReference type="Proteomes" id="UP000650511">
    <property type="component" value="Unassembled WGS sequence"/>
</dbReference>
<evidence type="ECO:0000256" key="4">
    <source>
        <dbReference type="ARBA" id="ARBA00022801"/>
    </source>
</evidence>
<comment type="similarity">
    <text evidence="1">Belongs to the helicase family. RecQ subfamily.</text>
</comment>
<keyword evidence="3" id="KW-0547">Nucleotide-binding</keyword>
<keyword evidence="5 15" id="KW-0347">Helicase</keyword>
<dbReference type="PROSITE" id="PS51194">
    <property type="entry name" value="HELICASE_CTER"/>
    <property type="match status" value="1"/>
</dbReference>
<name>A0A8J3EV60_9ACTN</name>
<evidence type="ECO:0000256" key="5">
    <source>
        <dbReference type="ARBA" id="ARBA00022806"/>
    </source>
</evidence>
<dbReference type="Gene3D" id="3.40.50.300">
    <property type="entry name" value="P-loop containing nucleotide triphosphate hydrolases"/>
    <property type="match status" value="2"/>
</dbReference>
<dbReference type="CDD" id="cd17920">
    <property type="entry name" value="DEXHc_RecQ"/>
    <property type="match status" value="1"/>
</dbReference>
<dbReference type="PANTHER" id="PTHR13710">
    <property type="entry name" value="DNA HELICASE RECQ FAMILY MEMBER"/>
    <property type="match status" value="1"/>
</dbReference>
<dbReference type="GO" id="GO:0003677">
    <property type="term" value="F:DNA binding"/>
    <property type="evidence" value="ECO:0007669"/>
    <property type="project" value="UniProtKB-KW"/>
</dbReference>
<dbReference type="PANTHER" id="PTHR13710:SF105">
    <property type="entry name" value="ATP-DEPENDENT DNA HELICASE Q1"/>
    <property type="match status" value="1"/>
</dbReference>
<keyword evidence="8" id="KW-0413">Isomerase</keyword>
<dbReference type="Pfam" id="PF00270">
    <property type="entry name" value="DEAD"/>
    <property type="match status" value="1"/>
</dbReference>
<feature type="domain" description="Helicase ATP-binding" evidence="13">
    <location>
        <begin position="35"/>
        <end position="205"/>
    </location>
</feature>
<evidence type="ECO:0000313" key="15">
    <source>
        <dbReference type="EMBL" id="GGI08532.1"/>
    </source>
</evidence>
<keyword evidence="16" id="KW-1185">Reference proteome</keyword>
<feature type="domain" description="Helicase C-terminal" evidence="14">
    <location>
        <begin position="229"/>
        <end position="378"/>
    </location>
</feature>
<dbReference type="NCBIfam" id="TIGR00614">
    <property type="entry name" value="recQ_fam"/>
    <property type="match status" value="1"/>
</dbReference>
<reference evidence="15" key="1">
    <citation type="journal article" date="2014" name="Int. J. Syst. Evol. Microbiol.">
        <title>Complete genome sequence of Corynebacterium casei LMG S-19264T (=DSM 44701T), isolated from a smear-ripened cheese.</title>
        <authorList>
            <consortium name="US DOE Joint Genome Institute (JGI-PGF)"/>
            <person name="Walter F."/>
            <person name="Albersmeier A."/>
            <person name="Kalinowski J."/>
            <person name="Ruckert C."/>
        </authorList>
    </citation>
    <scope>NUCLEOTIDE SEQUENCE</scope>
    <source>
        <strain evidence="15">CGMCC 1.14988</strain>
    </source>
</reference>
<evidence type="ECO:0000256" key="10">
    <source>
        <dbReference type="ARBA" id="ARBA00034808"/>
    </source>
</evidence>
<gene>
    <name evidence="15" type="primary">recQ</name>
    <name evidence="15" type="ORF">GCM10011354_29550</name>
</gene>
<dbReference type="RefSeq" id="WP_205745251.1">
    <property type="nucleotide sequence ID" value="NZ_BMHA01000012.1"/>
</dbReference>
<dbReference type="GO" id="GO:0005694">
    <property type="term" value="C:chromosome"/>
    <property type="evidence" value="ECO:0007669"/>
    <property type="project" value="TreeGrafter"/>
</dbReference>
<dbReference type="InterPro" id="IPR004589">
    <property type="entry name" value="DNA_helicase_ATP-dep_RecQ"/>
</dbReference>
<dbReference type="InterPro" id="IPR032284">
    <property type="entry name" value="RecQ_Zn-bd"/>
</dbReference>
<dbReference type="AlphaFoldDB" id="A0A8J3EV60"/>
<evidence type="ECO:0000259" key="14">
    <source>
        <dbReference type="PROSITE" id="PS51194"/>
    </source>
</evidence>
<dbReference type="GO" id="GO:0006281">
    <property type="term" value="P:DNA repair"/>
    <property type="evidence" value="ECO:0007669"/>
    <property type="project" value="TreeGrafter"/>
</dbReference>
<keyword evidence="7" id="KW-0238">DNA-binding</keyword>
<protein>
    <recommendedName>
        <fullName evidence="11">ATP-dependent DNA helicase RecQ</fullName>
        <ecNumber evidence="10">5.6.2.4</ecNumber>
    </recommendedName>
    <alternativeName>
        <fullName evidence="12">DNA 3'-5' helicase RecQ</fullName>
    </alternativeName>
</protein>
<keyword evidence="2" id="KW-0479">Metal-binding</keyword>
<evidence type="ECO:0000256" key="9">
    <source>
        <dbReference type="ARBA" id="ARBA00034617"/>
    </source>
</evidence>
<evidence type="ECO:0000256" key="7">
    <source>
        <dbReference type="ARBA" id="ARBA00023125"/>
    </source>
</evidence>
<dbReference type="GO" id="GO:0043138">
    <property type="term" value="F:3'-5' DNA helicase activity"/>
    <property type="evidence" value="ECO:0007669"/>
    <property type="project" value="UniProtKB-EC"/>
</dbReference>
<dbReference type="EC" id="5.6.2.4" evidence="10"/>
<reference evidence="15" key="2">
    <citation type="submission" date="2020-09" db="EMBL/GenBank/DDBJ databases">
        <authorList>
            <person name="Sun Q."/>
            <person name="Zhou Y."/>
        </authorList>
    </citation>
    <scope>NUCLEOTIDE SEQUENCE</scope>
    <source>
        <strain evidence="15">CGMCC 1.14988</strain>
    </source>
</reference>
<keyword evidence="4" id="KW-0378">Hydrolase</keyword>
<organism evidence="15 16">
    <name type="scientific">Egicoccus halophilus</name>
    <dbReference type="NCBI Taxonomy" id="1670830"/>
    <lineage>
        <taxon>Bacteria</taxon>
        <taxon>Bacillati</taxon>
        <taxon>Actinomycetota</taxon>
        <taxon>Nitriliruptoria</taxon>
        <taxon>Egicoccales</taxon>
        <taxon>Egicoccaceae</taxon>
        <taxon>Egicoccus</taxon>
    </lineage>
</organism>
<comment type="caution">
    <text evidence="15">The sequence shown here is derived from an EMBL/GenBank/DDBJ whole genome shotgun (WGS) entry which is preliminary data.</text>
</comment>
<dbReference type="SUPFAM" id="SSF52540">
    <property type="entry name" value="P-loop containing nucleoside triphosphate hydrolases"/>
    <property type="match status" value="1"/>
</dbReference>
<dbReference type="InterPro" id="IPR001650">
    <property type="entry name" value="Helicase_C-like"/>
</dbReference>
<dbReference type="InterPro" id="IPR027417">
    <property type="entry name" value="P-loop_NTPase"/>
</dbReference>
<dbReference type="InterPro" id="IPR011545">
    <property type="entry name" value="DEAD/DEAH_box_helicase_dom"/>
</dbReference>
<dbReference type="InterPro" id="IPR014001">
    <property type="entry name" value="Helicase_ATP-bd"/>
</dbReference>
<evidence type="ECO:0000256" key="1">
    <source>
        <dbReference type="ARBA" id="ARBA00005446"/>
    </source>
</evidence>
<evidence type="ECO:0000256" key="11">
    <source>
        <dbReference type="ARBA" id="ARBA00044535"/>
    </source>
</evidence>
<dbReference type="GO" id="GO:0046872">
    <property type="term" value="F:metal ion binding"/>
    <property type="evidence" value="ECO:0007669"/>
    <property type="project" value="UniProtKB-KW"/>
</dbReference>
<dbReference type="Pfam" id="PF16124">
    <property type="entry name" value="RecQ_Zn_bind"/>
    <property type="match status" value="1"/>
</dbReference>
<evidence type="ECO:0000256" key="2">
    <source>
        <dbReference type="ARBA" id="ARBA00022723"/>
    </source>
</evidence>
<dbReference type="EMBL" id="BMHA01000012">
    <property type="protein sequence ID" value="GGI08532.1"/>
    <property type="molecule type" value="Genomic_DNA"/>
</dbReference>
<dbReference type="SMART" id="SM00487">
    <property type="entry name" value="DEXDc"/>
    <property type="match status" value="1"/>
</dbReference>
<dbReference type="Pfam" id="PF00271">
    <property type="entry name" value="Helicase_C"/>
    <property type="match status" value="1"/>
</dbReference>
<dbReference type="GO" id="GO:0009378">
    <property type="term" value="F:four-way junction helicase activity"/>
    <property type="evidence" value="ECO:0007669"/>
    <property type="project" value="TreeGrafter"/>
</dbReference>
<proteinExistence type="inferred from homology"/>
<comment type="catalytic activity">
    <reaction evidence="9">
        <text>Couples ATP hydrolysis with the unwinding of duplex DNA by translocating in the 3'-5' direction.</text>
        <dbReference type="EC" id="5.6.2.4"/>
    </reaction>
</comment>
<dbReference type="GO" id="GO:0016787">
    <property type="term" value="F:hydrolase activity"/>
    <property type="evidence" value="ECO:0007669"/>
    <property type="project" value="UniProtKB-KW"/>
</dbReference>
<dbReference type="PROSITE" id="PS51192">
    <property type="entry name" value="HELICASE_ATP_BIND_1"/>
    <property type="match status" value="1"/>
</dbReference>
<evidence type="ECO:0000256" key="3">
    <source>
        <dbReference type="ARBA" id="ARBA00022741"/>
    </source>
</evidence>
<evidence type="ECO:0000256" key="6">
    <source>
        <dbReference type="ARBA" id="ARBA00022840"/>
    </source>
</evidence>
<evidence type="ECO:0000259" key="13">
    <source>
        <dbReference type="PROSITE" id="PS51192"/>
    </source>
</evidence>
<sequence length="548" mass="60519">MSPEALDPSATGIIRVAARDLLDHDRLRPGQKEAVQGVLDGRDTLVVLPTGSGKSAIYQLAAELIDGPTIVVSPLIALQADQVRSIAGHERLGEAVALNSTLRAAERRELFERLRRGELEFVFLAPEQLANPDTLDELRDAGVRLFVVDEAHCVSEWGHDFRPDYLRLGSAIEALGHPTVLALTATAAPPVRQEIVERLSLRDPNLVIRGFDRPNIFLEVRRTHDEDVHRRAVIDEVAGGELPGIVYVATRREAERYAADLRVAGLRADHYHGAMSKDERNASHRAFLADELDVVVATPAFGMGIDKPNVRFVHHAQIPESVDSYYQEVGRAGRDGEPARAVLFFREADLGLRKFFNAAGGMDADTLEDLAVGIAAAEGYVDSVDLQDRLGLTETALTVGLTRLEETDFVELHHDGRVEHLDDAPAPREAVDAAIARDQAQQRYESSRLEMMRAYAETDGCRGQFLLNYYGEHLDDTCGHCDHCRAGTAEAPPDEVPFPLESRVHHPKWGNGIVTRYEDDKVVVLFDEGGYRTLSLEHVVVNDLLVTE</sequence>
<dbReference type="GO" id="GO:0005737">
    <property type="term" value="C:cytoplasm"/>
    <property type="evidence" value="ECO:0007669"/>
    <property type="project" value="TreeGrafter"/>
</dbReference>
<accession>A0A8J3EV60</accession>
<dbReference type="SMART" id="SM00490">
    <property type="entry name" value="HELICc"/>
    <property type="match status" value="1"/>
</dbReference>
<dbReference type="GO" id="GO:0006310">
    <property type="term" value="P:DNA recombination"/>
    <property type="evidence" value="ECO:0007669"/>
    <property type="project" value="InterPro"/>
</dbReference>
<evidence type="ECO:0000313" key="16">
    <source>
        <dbReference type="Proteomes" id="UP000650511"/>
    </source>
</evidence>
<dbReference type="GO" id="GO:0005524">
    <property type="term" value="F:ATP binding"/>
    <property type="evidence" value="ECO:0007669"/>
    <property type="project" value="UniProtKB-KW"/>
</dbReference>